<dbReference type="InterPro" id="IPR016162">
    <property type="entry name" value="Ald_DH_N"/>
</dbReference>
<dbReference type="RefSeq" id="WP_066621921.1">
    <property type="nucleotide sequence ID" value="NZ_JBHSYQ010000016.1"/>
</dbReference>
<dbReference type="InterPro" id="IPR016161">
    <property type="entry name" value="Ald_DH/histidinol_DH"/>
</dbReference>
<keyword evidence="5" id="KW-1185">Reference proteome</keyword>
<dbReference type="Gene3D" id="3.40.605.10">
    <property type="entry name" value="Aldehyde Dehydrogenase, Chain A, domain 1"/>
    <property type="match status" value="1"/>
</dbReference>
<dbReference type="PANTHER" id="PTHR43353:SF5">
    <property type="entry name" value="SUCCINATE-SEMIALDEHYDE DEHYDROGENASE, MITOCHONDRIAL"/>
    <property type="match status" value="1"/>
</dbReference>
<evidence type="ECO:0000313" key="4">
    <source>
        <dbReference type="EMBL" id="MFC7000016.1"/>
    </source>
</evidence>
<accession>A0ABW2DUU2</accession>
<name>A0ABW2DUU2_9BACT</name>
<evidence type="ECO:0000259" key="3">
    <source>
        <dbReference type="Pfam" id="PF00171"/>
    </source>
</evidence>
<dbReference type="CDD" id="cd07082">
    <property type="entry name" value="ALDH_F11_NP-GAPDH"/>
    <property type="match status" value="1"/>
</dbReference>
<reference evidence="5" key="1">
    <citation type="journal article" date="2019" name="Int. J. Syst. Evol. Microbiol.">
        <title>The Global Catalogue of Microorganisms (GCM) 10K type strain sequencing project: providing services to taxonomists for standard genome sequencing and annotation.</title>
        <authorList>
            <consortium name="The Broad Institute Genomics Platform"/>
            <consortium name="The Broad Institute Genome Sequencing Center for Infectious Disease"/>
            <person name="Wu L."/>
            <person name="Ma J."/>
        </authorList>
    </citation>
    <scope>NUCLEOTIDE SEQUENCE [LARGE SCALE GENOMIC DNA]</scope>
    <source>
        <strain evidence="5">CGMCC 4.7393</strain>
    </source>
</reference>
<evidence type="ECO:0000256" key="2">
    <source>
        <dbReference type="ARBA" id="ARBA00023002"/>
    </source>
</evidence>
<dbReference type="EMBL" id="JBHSYQ010000016">
    <property type="protein sequence ID" value="MFC7000016.1"/>
    <property type="molecule type" value="Genomic_DNA"/>
</dbReference>
<dbReference type="InterPro" id="IPR016163">
    <property type="entry name" value="Ald_DH_C"/>
</dbReference>
<gene>
    <name evidence="4" type="ORF">ACFQHR_20445</name>
</gene>
<dbReference type="Gene3D" id="3.40.309.10">
    <property type="entry name" value="Aldehyde Dehydrogenase, Chain A, domain 2"/>
    <property type="match status" value="1"/>
</dbReference>
<dbReference type="InterPro" id="IPR050740">
    <property type="entry name" value="Aldehyde_DH_Superfamily"/>
</dbReference>
<dbReference type="PROSITE" id="PS00070">
    <property type="entry name" value="ALDEHYDE_DEHYDR_CYS"/>
    <property type="match status" value="1"/>
</dbReference>
<dbReference type="InterPro" id="IPR015590">
    <property type="entry name" value="Aldehyde_DH_dom"/>
</dbReference>
<organism evidence="4 5">
    <name type="scientific">Rufibacter roseus</name>
    <dbReference type="NCBI Taxonomy" id="1567108"/>
    <lineage>
        <taxon>Bacteria</taxon>
        <taxon>Pseudomonadati</taxon>
        <taxon>Bacteroidota</taxon>
        <taxon>Cytophagia</taxon>
        <taxon>Cytophagales</taxon>
        <taxon>Hymenobacteraceae</taxon>
        <taxon>Rufibacter</taxon>
    </lineage>
</organism>
<comment type="similarity">
    <text evidence="1">Belongs to the aldehyde dehydrogenase family.</text>
</comment>
<dbReference type="InterPro" id="IPR016160">
    <property type="entry name" value="Ald_DH_CS_CYS"/>
</dbReference>
<dbReference type="Proteomes" id="UP001596405">
    <property type="component" value="Unassembled WGS sequence"/>
</dbReference>
<proteinExistence type="inferred from homology"/>
<keyword evidence="2" id="KW-0560">Oxidoreductase</keyword>
<evidence type="ECO:0000256" key="1">
    <source>
        <dbReference type="ARBA" id="ARBA00009986"/>
    </source>
</evidence>
<feature type="domain" description="Aldehyde dehydrogenase" evidence="3">
    <location>
        <begin position="69"/>
        <end position="514"/>
    </location>
</feature>
<dbReference type="Pfam" id="PF00171">
    <property type="entry name" value="Aldedh"/>
    <property type="match status" value="1"/>
</dbReference>
<evidence type="ECO:0000313" key="5">
    <source>
        <dbReference type="Proteomes" id="UP001596405"/>
    </source>
</evidence>
<sequence>MEVEEYTQQITQQDLQKIFVCEDLVPTEYALAQEIHQREYLSNGQMLAWDGASHNVFSPVAFQQEDGSYTRKLIGSYPICTEAEALIALDAAVAAYDNGRGQWPTMSVDQRIKCVELFTQKMIGQKDLVVKLIMWEIGKSFADSVKEFDRTVEYIYATIDALKNLDRQSSKFEIEQGIVAQIRRSPLGVVLCMGPFNYPLNETFTTLIPALIMGNTILFKPPKHGTLLFYPLLNAFKESFPAGVVNTIYGRGHAIVPALMQSGKVNVLTLIGSSKVADELKKLHPKVNRLRAILGLDAKNAAIITENADLKQSVEETVLGALSFNGQRCTALKIIFVHRSKVDAFLEGLTEAVGKLKYGMPWEKGVNLTPLPEPHKPAYLKACIDEAVALGASVVNPGGGTSFESFVYPAIVYPVTPEMKLYREEQFGPVIPVVPFDDLEEPIQYLIESEHGQQVSIFSQDHEEISTLIDPLVNQVSRVNINCQCQRGPDVFPFTGRKDSAEGTLSVVDALRSFSIRSLVATKLNENNKQLLNQIVSDGNSNFLSTKFIF</sequence>
<comment type="caution">
    <text evidence="4">The sequence shown here is derived from an EMBL/GenBank/DDBJ whole genome shotgun (WGS) entry which is preliminary data.</text>
</comment>
<protein>
    <submittedName>
        <fullName evidence="4">NADP-dependent glyceraldehyde-3-phosphate dehydrogenase</fullName>
    </submittedName>
</protein>
<dbReference type="PANTHER" id="PTHR43353">
    <property type="entry name" value="SUCCINATE-SEMIALDEHYDE DEHYDROGENASE, MITOCHONDRIAL"/>
    <property type="match status" value="1"/>
</dbReference>
<dbReference type="SUPFAM" id="SSF53720">
    <property type="entry name" value="ALDH-like"/>
    <property type="match status" value="1"/>
</dbReference>